<evidence type="ECO:0000313" key="10">
    <source>
        <dbReference type="Proteomes" id="UP000000263"/>
    </source>
</evidence>
<evidence type="ECO:0000256" key="2">
    <source>
        <dbReference type="ARBA" id="ARBA00022448"/>
    </source>
</evidence>
<dbReference type="PROSITE" id="PS50850">
    <property type="entry name" value="MFS"/>
    <property type="match status" value="1"/>
</dbReference>
<evidence type="ECO:0000256" key="4">
    <source>
        <dbReference type="ARBA" id="ARBA00022692"/>
    </source>
</evidence>
<dbReference type="HOGENOM" id="CLU_034180_11_2_0"/>
<dbReference type="RefSeq" id="WP_012122803.1">
    <property type="nucleotide sequence ID" value="NC_009767.1"/>
</dbReference>
<dbReference type="Pfam" id="PF05977">
    <property type="entry name" value="MFS_3"/>
    <property type="match status" value="1"/>
</dbReference>
<dbReference type="OrthoDB" id="9775268at2"/>
<dbReference type="PANTHER" id="PTHR23513:SF11">
    <property type="entry name" value="STAPHYLOFERRIN A TRANSPORTER"/>
    <property type="match status" value="1"/>
</dbReference>
<keyword evidence="3" id="KW-1003">Cell membrane</keyword>
<feature type="transmembrane region" description="Helical" evidence="7">
    <location>
        <begin position="359"/>
        <end position="378"/>
    </location>
</feature>
<keyword evidence="2" id="KW-0813">Transport</keyword>
<name>A7NS36_ROSCS</name>
<sequence>MSSPYAIPPSRRRLRMPHALRALRHRNYRLLFFGQLIAHIGFWMQATAQGWLVLRLTDAPFWLGATAAAQSLPVLILSAPAGALADRIPKRTLLLMTQGTAMAMALLLALLIFSDVVQVWHVLIAALMVGIASAFENPARQAFTIELVGREDLMNAIALDSTIMNGARIIGPAAAGALVAVTGEGPAFLFNGLSVLAVIGGLLMMRLRPFVAPLRQSHWQQMREGFAYIRRDARVRLLLLQIAAHCVFGLAYFPLMPYFARNVLGADAQGFGVLAATNAAGALAAALMITLVGDRLPRVGVRSVALLSYMLLLGAFTLTRSFVLAMALLAAIGWTGIMVLTLTNTLLQMAVPDDMRGRVMGVYMLVVMGVSQVSGLFLSSVADVLGDVPLVVGCWALVGWCIQVYLFTLWRRAPDNAAQVASLPRV</sequence>
<dbReference type="eggNOG" id="COG2814">
    <property type="taxonomic scope" value="Bacteria"/>
</dbReference>
<evidence type="ECO:0000256" key="3">
    <source>
        <dbReference type="ARBA" id="ARBA00022475"/>
    </source>
</evidence>
<organism evidence="9 10">
    <name type="scientific">Roseiflexus castenholzii (strain DSM 13941 / HLO8)</name>
    <dbReference type="NCBI Taxonomy" id="383372"/>
    <lineage>
        <taxon>Bacteria</taxon>
        <taxon>Bacillati</taxon>
        <taxon>Chloroflexota</taxon>
        <taxon>Chloroflexia</taxon>
        <taxon>Chloroflexales</taxon>
        <taxon>Roseiflexineae</taxon>
        <taxon>Roseiflexaceae</taxon>
        <taxon>Roseiflexus</taxon>
    </lineage>
</organism>
<dbReference type="InterPro" id="IPR010290">
    <property type="entry name" value="TM_effector"/>
</dbReference>
<feature type="transmembrane region" description="Helical" evidence="7">
    <location>
        <begin position="390"/>
        <end position="410"/>
    </location>
</feature>
<feature type="transmembrane region" description="Helical" evidence="7">
    <location>
        <begin position="324"/>
        <end position="347"/>
    </location>
</feature>
<evidence type="ECO:0000256" key="5">
    <source>
        <dbReference type="ARBA" id="ARBA00022989"/>
    </source>
</evidence>
<feature type="transmembrane region" description="Helical" evidence="7">
    <location>
        <begin position="237"/>
        <end position="259"/>
    </location>
</feature>
<dbReference type="Proteomes" id="UP000000263">
    <property type="component" value="Chromosome"/>
</dbReference>
<dbReference type="STRING" id="383372.Rcas_4358"/>
<accession>A7NS36</accession>
<dbReference type="SUPFAM" id="SSF103473">
    <property type="entry name" value="MFS general substrate transporter"/>
    <property type="match status" value="1"/>
</dbReference>
<feature type="domain" description="Major facilitator superfamily (MFS) profile" evidence="8">
    <location>
        <begin position="27"/>
        <end position="411"/>
    </location>
</feature>
<dbReference type="InterPro" id="IPR020846">
    <property type="entry name" value="MFS_dom"/>
</dbReference>
<feature type="transmembrane region" description="Helical" evidence="7">
    <location>
        <begin position="271"/>
        <end position="292"/>
    </location>
</feature>
<keyword evidence="6 7" id="KW-0472">Membrane</keyword>
<feature type="transmembrane region" description="Helical" evidence="7">
    <location>
        <begin position="119"/>
        <end position="135"/>
    </location>
</feature>
<evidence type="ECO:0000256" key="6">
    <source>
        <dbReference type="ARBA" id="ARBA00023136"/>
    </source>
</evidence>
<keyword evidence="4 7" id="KW-0812">Transmembrane</keyword>
<dbReference type="EMBL" id="CP000804">
    <property type="protein sequence ID" value="ABU60382.1"/>
    <property type="molecule type" value="Genomic_DNA"/>
</dbReference>
<reference evidence="9 10" key="1">
    <citation type="submission" date="2007-08" db="EMBL/GenBank/DDBJ databases">
        <title>Complete sequence of Roseiflexus castenholzii DSM 13941.</title>
        <authorList>
            <consortium name="US DOE Joint Genome Institute"/>
            <person name="Copeland A."/>
            <person name="Lucas S."/>
            <person name="Lapidus A."/>
            <person name="Barry K."/>
            <person name="Glavina del Rio T."/>
            <person name="Dalin E."/>
            <person name="Tice H."/>
            <person name="Pitluck S."/>
            <person name="Thompson L.S."/>
            <person name="Brettin T."/>
            <person name="Bruce D."/>
            <person name="Detter J.C."/>
            <person name="Han C."/>
            <person name="Tapia R."/>
            <person name="Schmutz J."/>
            <person name="Larimer F."/>
            <person name="Land M."/>
            <person name="Hauser L."/>
            <person name="Kyrpides N."/>
            <person name="Mikhailova N."/>
            <person name="Bryant D.A."/>
            <person name="Hanada S."/>
            <person name="Tsukatani Y."/>
            <person name="Richardson P."/>
        </authorList>
    </citation>
    <scope>NUCLEOTIDE SEQUENCE [LARGE SCALE GENOMIC DNA]</scope>
    <source>
        <strain evidence="10">DSM 13941 / HLO8</strain>
    </source>
</reference>
<evidence type="ECO:0000256" key="7">
    <source>
        <dbReference type="SAM" id="Phobius"/>
    </source>
</evidence>
<comment type="subcellular location">
    <subcellularLocation>
        <location evidence="1">Cell membrane</location>
        <topology evidence="1">Multi-pass membrane protein</topology>
    </subcellularLocation>
</comment>
<feature type="transmembrane region" description="Helical" evidence="7">
    <location>
        <begin position="299"/>
        <end position="318"/>
    </location>
</feature>
<keyword evidence="5 7" id="KW-1133">Transmembrane helix</keyword>
<evidence type="ECO:0000259" key="8">
    <source>
        <dbReference type="PROSITE" id="PS50850"/>
    </source>
</evidence>
<dbReference type="KEGG" id="rca:Rcas_4358"/>
<feature type="transmembrane region" description="Helical" evidence="7">
    <location>
        <begin position="93"/>
        <end position="113"/>
    </location>
</feature>
<dbReference type="GO" id="GO:0005886">
    <property type="term" value="C:plasma membrane"/>
    <property type="evidence" value="ECO:0007669"/>
    <property type="project" value="UniProtKB-SubCell"/>
</dbReference>
<dbReference type="Gene3D" id="1.20.1250.20">
    <property type="entry name" value="MFS general substrate transporter like domains"/>
    <property type="match status" value="1"/>
</dbReference>
<dbReference type="GO" id="GO:0022857">
    <property type="term" value="F:transmembrane transporter activity"/>
    <property type="evidence" value="ECO:0007669"/>
    <property type="project" value="InterPro"/>
</dbReference>
<dbReference type="InterPro" id="IPR036259">
    <property type="entry name" value="MFS_trans_sf"/>
</dbReference>
<evidence type="ECO:0000313" key="9">
    <source>
        <dbReference type="EMBL" id="ABU60382.1"/>
    </source>
</evidence>
<gene>
    <name evidence="9" type="ordered locus">Rcas_4358</name>
</gene>
<feature type="transmembrane region" description="Helical" evidence="7">
    <location>
        <begin position="187"/>
        <end position="205"/>
    </location>
</feature>
<protein>
    <submittedName>
        <fullName evidence="9">Major facilitator superfamily MFS_1</fullName>
    </submittedName>
</protein>
<evidence type="ECO:0000256" key="1">
    <source>
        <dbReference type="ARBA" id="ARBA00004651"/>
    </source>
</evidence>
<proteinExistence type="predicted"/>
<dbReference type="AlphaFoldDB" id="A7NS36"/>
<dbReference type="PANTHER" id="PTHR23513">
    <property type="entry name" value="INTEGRAL MEMBRANE EFFLUX PROTEIN-RELATED"/>
    <property type="match status" value="1"/>
</dbReference>
<feature type="transmembrane region" description="Helical" evidence="7">
    <location>
        <begin position="60"/>
        <end position="81"/>
    </location>
</feature>
<keyword evidence="10" id="KW-1185">Reference proteome</keyword>
<feature type="transmembrane region" description="Helical" evidence="7">
    <location>
        <begin position="156"/>
        <end position="181"/>
    </location>
</feature>
<dbReference type="CDD" id="cd06173">
    <property type="entry name" value="MFS_MefA_like"/>
    <property type="match status" value="1"/>
</dbReference>